<dbReference type="CDD" id="cd01743">
    <property type="entry name" value="GATase1_Anthranilate_Synthase"/>
    <property type="match status" value="1"/>
</dbReference>
<dbReference type="Pfam" id="PF00117">
    <property type="entry name" value="GATase"/>
    <property type="match status" value="1"/>
</dbReference>
<evidence type="ECO:0000256" key="1">
    <source>
        <dbReference type="ARBA" id="ARBA00022962"/>
    </source>
</evidence>
<dbReference type="PANTHER" id="PTHR43418:SF4">
    <property type="entry name" value="MULTIFUNCTIONAL TRYPTOPHAN BIOSYNTHESIS PROTEIN"/>
    <property type="match status" value="1"/>
</dbReference>
<dbReference type="FunFam" id="3.40.50.880:FF:000003">
    <property type="entry name" value="Anthranilate synthase component II"/>
    <property type="match status" value="1"/>
</dbReference>
<dbReference type="GO" id="GO:0004049">
    <property type="term" value="F:anthranilate synthase activity"/>
    <property type="evidence" value="ECO:0007669"/>
    <property type="project" value="UniProtKB-EC"/>
</dbReference>
<dbReference type="GO" id="GO:0000162">
    <property type="term" value="P:L-tryptophan biosynthetic process"/>
    <property type="evidence" value="ECO:0007669"/>
    <property type="project" value="TreeGrafter"/>
</dbReference>
<dbReference type="InterPro" id="IPR006221">
    <property type="entry name" value="TrpG/PapA_dom"/>
</dbReference>
<dbReference type="EMBL" id="CACTJB010000002">
    <property type="protein sequence ID" value="CAA3707634.1"/>
    <property type="molecule type" value="Genomic_DNA"/>
</dbReference>
<keyword evidence="1" id="KW-0315">Glutamine amidotransferase</keyword>
<reference evidence="3 4" key="1">
    <citation type="submission" date="2019-12" db="EMBL/GenBank/DDBJ databases">
        <authorList>
            <person name="Santos-Garcia D."/>
            <person name="Santos-Garcia D."/>
            <person name="Santos-Garcia D."/>
        </authorList>
    </citation>
    <scope>NUCLEOTIDE SEQUENCE [LARGE SCALE GENOMIC DNA]</scope>
    <source>
        <strain evidence="3">SiSi</strain>
    </source>
</reference>
<name>A0A6S6S1P4_9GAMM</name>
<evidence type="ECO:0000259" key="2">
    <source>
        <dbReference type="Pfam" id="PF00117"/>
    </source>
</evidence>
<dbReference type="SUPFAM" id="SSF52317">
    <property type="entry name" value="Class I glutamine amidotransferase-like"/>
    <property type="match status" value="1"/>
</dbReference>
<dbReference type="NCBIfam" id="TIGR00566">
    <property type="entry name" value="trpG_papA"/>
    <property type="match status" value="1"/>
</dbReference>
<evidence type="ECO:0000313" key="3">
    <source>
        <dbReference type="EMBL" id="CAA3707634.1"/>
    </source>
</evidence>
<comment type="caution">
    <text evidence="3">The sequence shown here is derived from an EMBL/GenBank/DDBJ whole genome shotgun (WGS) entry which is preliminary data.</text>
</comment>
<dbReference type="PANTHER" id="PTHR43418">
    <property type="entry name" value="MULTIFUNCTIONAL TRYPTOPHAN BIOSYNTHESIS PROTEIN-RELATED"/>
    <property type="match status" value="1"/>
</dbReference>
<dbReference type="InterPro" id="IPR017926">
    <property type="entry name" value="GATASE"/>
</dbReference>
<keyword evidence="3" id="KW-0456">Lyase</keyword>
<feature type="domain" description="Glutamine amidotransferase" evidence="2">
    <location>
        <begin position="4"/>
        <end position="191"/>
    </location>
</feature>
<gene>
    <name evidence="3" type="primary">trpG</name>
    <name evidence="3" type="ORF">SISI_0196</name>
</gene>
<dbReference type="GO" id="GO:0005829">
    <property type="term" value="C:cytosol"/>
    <property type="evidence" value="ECO:0007669"/>
    <property type="project" value="TreeGrafter"/>
</dbReference>
<dbReference type="RefSeq" id="WP_183042977.1">
    <property type="nucleotide sequence ID" value="NZ_CACTJB010000002.1"/>
</dbReference>
<dbReference type="EC" id="4.1.3.27" evidence="3"/>
<dbReference type="Proteomes" id="UP000560980">
    <property type="component" value="Unassembled WGS sequence"/>
</dbReference>
<sequence length="192" mass="22080">MRILIVDNYDSFTFNLVHYFMELGVKVNIIRNNLNIKNIKTCYFTHLVISPGPCTPKKAGFSIEIIKHFANKIPILGICLGHQIIGQVFGCKMIKSTQLFHGKTSRIKHHNKGLFKGLLNPIIVNRYHSLVIDKKYLPDCVEITAQTDFYDVTPNVIMGIKHKQYNIEGLQFHPESILSFQSHKIVKNFIKK</sequence>
<protein>
    <submittedName>
        <fullName evidence="3">Anthranilate synthase, component II</fullName>
        <ecNumber evidence="3">4.1.3.27</ecNumber>
    </submittedName>
</protein>
<dbReference type="Gene3D" id="3.40.50.880">
    <property type="match status" value="1"/>
</dbReference>
<proteinExistence type="predicted"/>
<accession>A0A6S6S1P4</accession>
<dbReference type="AlphaFoldDB" id="A0A6S6S1P4"/>
<organism evidence="3 4">
    <name type="scientific">Candidatus Portiera aleyrodidarum</name>
    <name type="common">primary endosymbiont of Bemisia tabaci</name>
    <dbReference type="NCBI Taxonomy" id="91844"/>
    <lineage>
        <taxon>Bacteria</taxon>
        <taxon>Pseudomonadati</taxon>
        <taxon>Pseudomonadota</taxon>
        <taxon>Gammaproteobacteria</taxon>
        <taxon>Candidatus Johnevansiales</taxon>
        <taxon>Candidatus Johnevansiaceae</taxon>
        <taxon>Candidatus Portiera</taxon>
    </lineage>
</organism>
<evidence type="ECO:0000313" key="4">
    <source>
        <dbReference type="Proteomes" id="UP000560980"/>
    </source>
</evidence>
<dbReference type="PROSITE" id="PS51273">
    <property type="entry name" value="GATASE_TYPE_1"/>
    <property type="match status" value="1"/>
</dbReference>
<dbReference type="PRINTS" id="PR00097">
    <property type="entry name" value="ANTSNTHASEII"/>
</dbReference>
<dbReference type="InterPro" id="IPR050472">
    <property type="entry name" value="Anth_synth/Amidotransfase"/>
</dbReference>
<dbReference type="InterPro" id="IPR029062">
    <property type="entry name" value="Class_I_gatase-like"/>
</dbReference>
<dbReference type="PRINTS" id="PR00096">
    <property type="entry name" value="GATASE"/>
</dbReference>